<reference evidence="1 2" key="1">
    <citation type="submission" date="2018-04" db="EMBL/GenBank/DDBJ databases">
        <title>Sphingobacterium cortibacter sp. nov.</title>
        <authorList>
            <person name="Li Y."/>
        </authorList>
    </citation>
    <scope>NUCLEOTIDE SEQUENCE [LARGE SCALE GENOMIC DNA]</scope>
    <source>
        <strain evidence="1 2">2c-3</strain>
    </source>
</reference>
<accession>A0A2T8HKA1</accession>
<dbReference type="Proteomes" id="UP000245627">
    <property type="component" value="Unassembled WGS sequence"/>
</dbReference>
<dbReference type="OrthoDB" id="9795908at2"/>
<evidence type="ECO:0000313" key="2">
    <source>
        <dbReference type="Proteomes" id="UP000245627"/>
    </source>
</evidence>
<evidence type="ECO:0000313" key="1">
    <source>
        <dbReference type="EMBL" id="PVH25825.1"/>
    </source>
</evidence>
<sequence>MKLRKELKLRQIGKDYIIVEPGQDKVDLSKVYTLNETAAWLWQQLHPQEFSKEDMVEKLLEEYEVSEEQASKDVQKLLDVFIAQNLLDKNYK</sequence>
<gene>
    <name evidence="1" type="ORF">DC487_07785</name>
</gene>
<comment type="caution">
    <text evidence="1">The sequence shown here is derived from an EMBL/GenBank/DDBJ whole genome shotgun (WGS) entry which is preliminary data.</text>
</comment>
<keyword evidence="2" id="KW-1185">Reference proteome</keyword>
<dbReference type="Gene3D" id="1.10.10.1150">
    <property type="entry name" value="Coenzyme PQQ synthesis protein D (PqqD)"/>
    <property type="match status" value="1"/>
</dbReference>
<dbReference type="RefSeq" id="WP_116775396.1">
    <property type="nucleotide sequence ID" value="NZ_QDKG01000002.1"/>
</dbReference>
<name>A0A2T8HKA1_9SPHI</name>
<dbReference type="InterPro" id="IPR008792">
    <property type="entry name" value="PQQD"/>
</dbReference>
<proteinExistence type="predicted"/>
<organism evidence="1 2">
    <name type="scientific">Sphingobacterium corticibacter</name>
    <dbReference type="NCBI Taxonomy" id="2171749"/>
    <lineage>
        <taxon>Bacteria</taxon>
        <taxon>Pseudomonadati</taxon>
        <taxon>Bacteroidota</taxon>
        <taxon>Sphingobacteriia</taxon>
        <taxon>Sphingobacteriales</taxon>
        <taxon>Sphingobacteriaceae</taxon>
        <taxon>Sphingobacterium</taxon>
    </lineage>
</organism>
<protein>
    <submittedName>
        <fullName evidence="1">PqqD family protein</fullName>
    </submittedName>
</protein>
<dbReference type="InterPro" id="IPR041881">
    <property type="entry name" value="PqqD_sf"/>
</dbReference>
<dbReference type="AlphaFoldDB" id="A0A2T8HKA1"/>
<dbReference type="EMBL" id="QDKG01000002">
    <property type="protein sequence ID" value="PVH25825.1"/>
    <property type="molecule type" value="Genomic_DNA"/>
</dbReference>
<dbReference type="Pfam" id="PF05402">
    <property type="entry name" value="PqqD"/>
    <property type="match status" value="1"/>
</dbReference>